<feature type="region of interest" description="Disordered" evidence="5">
    <location>
        <begin position="23"/>
        <end position="64"/>
    </location>
</feature>
<dbReference type="OrthoDB" id="509901at2759"/>
<evidence type="ECO:0000256" key="3">
    <source>
        <dbReference type="ARBA" id="ARBA00023274"/>
    </source>
</evidence>
<dbReference type="PANTHER" id="PTHR15892">
    <property type="entry name" value="MITOCHONDRIAL RIBOSOMAL PROTEIN L30"/>
    <property type="match status" value="1"/>
</dbReference>
<dbReference type="EMBL" id="CAFZ01000055">
    <property type="protein sequence ID" value="CCA69464.1"/>
    <property type="molecule type" value="Genomic_DNA"/>
</dbReference>
<keyword evidence="2" id="KW-0689">Ribosomal protein</keyword>
<sequence length="166" mass="18485">MSLSNAPSRVLRRLLFGRRCLTSHATSSAGPSTPEITTKTLQDSTQSSEGSLSSTEPSSSPSTHYKITLHRSAIGLPKRYRETIESLGIRKRGQTVFMRHSRPAAGKILRIKELVKVENVPEDAVKTQREMRDERRAVRGYVVKQRFRQAGGESAALSSTSWMDDL</sequence>
<dbReference type="PANTHER" id="PTHR15892:SF2">
    <property type="entry name" value="LARGE RIBOSOMAL SUBUNIT PROTEIN UL30M"/>
    <property type="match status" value="1"/>
</dbReference>
<feature type="compositionally biased region" description="Low complexity" evidence="5">
    <location>
        <begin position="44"/>
        <end position="63"/>
    </location>
</feature>
<proteinExistence type="inferred from homology"/>
<evidence type="ECO:0000313" key="8">
    <source>
        <dbReference type="Proteomes" id="UP000007148"/>
    </source>
</evidence>
<name>G4TDQ2_SERID</name>
<evidence type="ECO:0000256" key="1">
    <source>
        <dbReference type="ARBA" id="ARBA00007594"/>
    </source>
</evidence>
<dbReference type="SUPFAM" id="SSF55129">
    <property type="entry name" value="Ribosomal protein L30p/L7e"/>
    <property type="match status" value="1"/>
</dbReference>
<dbReference type="GO" id="GO:0003735">
    <property type="term" value="F:structural constituent of ribosome"/>
    <property type="evidence" value="ECO:0007669"/>
    <property type="project" value="InterPro"/>
</dbReference>
<dbReference type="NCBIfam" id="TIGR01308">
    <property type="entry name" value="rpmD_bact"/>
    <property type="match status" value="1"/>
</dbReference>
<dbReference type="Gene3D" id="3.30.1390.20">
    <property type="entry name" value="Ribosomal protein L30, ferredoxin-like fold domain"/>
    <property type="match status" value="1"/>
</dbReference>
<evidence type="ECO:0000256" key="5">
    <source>
        <dbReference type="SAM" id="MobiDB-lite"/>
    </source>
</evidence>
<protein>
    <recommendedName>
        <fullName evidence="4">Large ribosomal subunit protein uL30m</fullName>
    </recommendedName>
</protein>
<dbReference type="HOGENOM" id="CLU_131047_0_0_1"/>
<organism evidence="7 8">
    <name type="scientific">Serendipita indica (strain DSM 11827)</name>
    <name type="common">Root endophyte fungus</name>
    <name type="synonym">Piriformospora indica</name>
    <dbReference type="NCBI Taxonomy" id="1109443"/>
    <lineage>
        <taxon>Eukaryota</taxon>
        <taxon>Fungi</taxon>
        <taxon>Dikarya</taxon>
        <taxon>Basidiomycota</taxon>
        <taxon>Agaricomycotina</taxon>
        <taxon>Agaricomycetes</taxon>
        <taxon>Sebacinales</taxon>
        <taxon>Serendipitaceae</taxon>
        <taxon>Serendipita</taxon>
    </lineage>
</organism>
<dbReference type="GO" id="GO:0015934">
    <property type="term" value="C:large ribosomal subunit"/>
    <property type="evidence" value="ECO:0007669"/>
    <property type="project" value="InterPro"/>
</dbReference>
<dbReference type="eggNOG" id="ENOG502S7S3">
    <property type="taxonomic scope" value="Eukaryota"/>
</dbReference>
<reference evidence="7 8" key="1">
    <citation type="journal article" date="2011" name="PLoS Pathog.">
        <title>Endophytic Life Strategies Decoded by Genome and Transcriptome Analyses of the Mutualistic Root Symbiont Piriformospora indica.</title>
        <authorList>
            <person name="Zuccaro A."/>
            <person name="Lahrmann U."/>
            <person name="Guldener U."/>
            <person name="Langen G."/>
            <person name="Pfiffi S."/>
            <person name="Biedenkopf D."/>
            <person name="Wong P."/>
            <person name="Samans B."/>
            <person name="Grimm C."/>
            <person name="Basiewicz M."/>
            <person name="Murat C."/>
            <person name="Martin F."/>
            <person name="Kogel K.H."/>
        </authorList>
    </citation>
    <scope>NUCLEOTIDE SEQUENCE [LARGE SCALE GENOMIC DNA]</scope>
    <source>
        <strain evidence="7 8">DSM 11827</strain>
    </source>
</reference>
<dbReference type="GO" id="GO:0006412">
    <property type="term" value="P:translation"/>
    <property type="evidence" value="ECO:0007669"/>
    <property type="project" value="InterPro"/>
</dbReference>
<dbReference type="InterPro" id="IPR005996">
    <property type="entry name" value="Ribosomal_uL30_bac-type"/>
</dbReference>
<dbReference type="Proteomes" id="UP000007148">
    <property type="component" value="Unassembled WGS sequence"/>
</dbReference>
<comment type="similarity">
    <text evidence="1">Belongs to the universal ribosomal protein uL30 family.</text>
</comment>
<dbReference type="GO" id="GO:0005739">
    <property type="term" value="C:mitochondrion"/>
    <property type="evidence" value="ECO:0007669"/>
    <property type="project" value="TreeGrafter"/>
</dbReference>
<comment type="caution">
    <text evidence="7">The sequence shown here is derived from an EMBL/GenBank/DDBJ whole genome shotgun (WGS) entry which is preliminary data.</text>
</comment>
<keyword evidence="3" id="KW-0687">Ribonucleoprotein</keyword>
<dbReference type="AlphaFoldDB" id="G4TDQ2"/>
<evidence type="ECO:0000259" key="6">
    <source>
        <dbReference type="Pfam" id="PF00327"/>
    </source>
</evidence>
<feature type="domain" description="Large ribosomal subunit protein uL30-like ferredoxin-like fold" evidence="6">
    <location>
        <begin position="65"/>
        <end position="115"/>
    </location>
</feature>
<gene>
    <name evidence="7" type="ORF">PIIN_03364</name>
</gene>
<evidence type="ECO:0000256" key="4">
    <source>
        <dbReference type="ARBA" id="ARBA00035281"/>
    </source>
</evidence>
<accession>G4TDQ2</accession>
<keyword evidence="8" id="KW-1185">Reference proteome</keyword>
<dbReference type="InterPro" id="IPR036919">
    <property type="entry name" value="Ribo_uL30_ferredoxin-like_sf"/>
</dbReference>
<dbReference type="OMA" id="FEMKEAR"/>
<dbReference type="Pfam" id="PF00327">
    <property type="entry name" value="Ribosomal_L30"/>
    <property type="match status" value="1"/>
</dbReference>
<dbReference type="InterPro" id="IPR016082">
    <property type="entry name" value="Ribosomal_uL30_ferredoxin-like"/>
</dbReference>
<evidence type="ECO:0000256" key="2">
    <source>
        <dbReference type="ARBA" id="ARBA00022980"/>
    </source>
</evidence>
<feature type="compositionally biased region" description="Polar residues" evidence="5">
    <location>
        <begin position="23"/>
        <end position="43"/>
    </location>
</feature>
<dbReference type="STRING" id="1109443.G4TDQ2"/>
<evidence type="ECO:0000313" key="7">
    <source>
        <dbReference type="EMBL" id="CCA69464.1"/>
    </source>
</evidence>
<dbReference type="InParanoid" id="G4TDQ2"/>